<keyword evidence="4" id="KW-1185">Reference proteome</keyword>
<keyword evidence="1" id="KW-0732">Signal</keyword>
<dbReference type="GO" id="GO:0004040">
    <property type="term" value="F:amidase activity"/>
    <property type="evidence" value="ECO:0007669"/>
    <property type="project" value="InterPro"/>
</dbReference>
<dbReference type="PANTHER" id="PTHR40572">
    <property type="entry name" value="PROTEIN BAX"/>
    <property type="match status" value="1"/>
</dbReference>
<sequence length="300" mass="34143">MLKMPTIKTIFFISLLLSLLLVSCSDSAAPVYQGSEIEILKASVTHELEKEFERHDYSLDELDHGVPPLILQTMPRDLSQISSSSRKKEVFFKSLLPMILLANNEIHRERKQIIEFKQILEKGGKLNDDQLHRLNSLATRYKVESANLTSKQALSELLLRIDIIPPALALAQAANESAWGTSRFSQQANNLFGEWTFIKGAGIVPEGRPEGATYEVRRFENVYESIRSYLRNLNTHFAYKEMRQIRAEARAAGNKLKASELAEGLFRYSIRGEEYVRDLQSLIRSNRLTRFANVGLKSRG</sequence>
<gene>
    <name evidence="3" type="ORF">SAMN02745165_00602</name>
</gene>
<dbReference type="Pfam" id="PF01832">
    <property type="entry name" value="Glucosaminidase"/>
    <property type="match status" value="1"/>
</dbReference>
<evidence type="ECO:0000313" key="3">
    <source>
        <dbReference type="EMBL" id="SHI70143.1"/>
    </source>
</evidence>
<dbReference type="PROSITE" id="PS51257">
    <property type="entry name" value="PROKAR_LIPOPROTEIN"/>
    <property type="match status" value="1"/>
</dbReference>
<dbReference type="PANTHER" id="PTHR40572:SF1">
    <property type="entry name" value="PROTEIN BAX"/>
    <property type="match status" value="1"/>
</dbReference>
<dbReference type="STRING" id="1122189.SAMN02745165_00602"/>
<feature type="domain" description="Mannosyl-glycoprotein endo-beta-N-acetylglucosamidase-like" evidence="2">
    <location>
        <begin position="142"/>
        <end position="276"/>
    </location>
</feature>
<accession>A0A1M6DA97</accession>
<name>A0A1M6DA97_MALRU</name>
<dbReference type="EMBL" id="FQZT01000002">
    <property type="protein sequence ID" value="SHI70143.1"/>
    <property type="molecule type" value="Genomic_DNA"/>
</dbReference>
<evidence type="ECO:0000313" key="4">
    <source>
        <dbReference type="Proteomes" id="UP000184171"/>
    </source>
</evidence>
<dbReference type="SMART" id="SM00047">
    <property type="entry name" value="LYZ2"/>
    <property type="match status" value="1"/>
</dbReference>
<reference evidence="3 4" key="1">
    <citation type="submission" date="2016-11" db="EMBL/GenBank/DDBJ databases">
        <authorList>
            <person name="Jaros S."/>
            <person name="Januszkiewicz K."/>
            <person name="Wedrychowicz H."/>
        </authorList>
    </citation>
    <scope>NUCLEOTIDE SEQUENCE [LARGE SCALE GENOMIC DNA]</scope>
    <source>
        <strain evidence="3 4">DSM 5091</strain>
    </source>
</reference>
<evidence type="ECO:0000256" key="1">
    <source>
        <dbReference type="SAM" id="SignalP"/>
    </source>
</evidence>
<protein>
    <submittedName>
        <fullName evidence="3">Bax protein</fullName>
    </submittedName>
</protein>
<feature type="chain" id="PRO_5012274315" evidence="1">
    <location>
        <begin position="29"/>
        <end position="300"/>
    </location>
</feature>
<proteinExistence type="predicted"/>
<dbReference type="InterPro" id="IPR053195">
    <property type="entry name" value="Bax-like"/>
</dbReference>
<dbReference type="Proteomes" id="UP000184171">
    <property type="component" value="Unassembled WGS sequence"/>
</dbReference>
<organism evidence="3 4">
    <name type="scientific">Malonomonas rubra DSM 5091</name>
    <dbReference type="NCBI Taxonomy" id="1122189"/>
    <lineage>
        <taxon>Bacteria</taxon>
        <taxon>Pseudomonadati</taxon>
        <taxon>Thermodesulfobacteriota</taxon>
        <taxon>Desulfuromonadia</taxon>
        <taxon>Desulfuromonadales</taxon>
        <taxon>Geopsychrobacteraceae</taxon>
        <taxon>Malonomonas</taxon>
    </lineage>
</organism>
<evidence type="ECO:0000259" key="2">
    <source>
        <dbReference type="SMART" id="SM00047"/>
    </source>
</evidence>
<dbReference type="InterPro" id="IPR002901">
    <property type="entry name" value="MGlyc_endo_b_GlcNAc-like_dom"/>
</dbReference>
<dbReference type="Gene3D" id="1.10.530.10">
    <property type="match status" value="1"/>
</dbReference>
<dbReference type="AlphaFoldDB" id="A0A1M6DA97"/>
<feature type="signal peptide" evidence="1">
    <location>
        <begin position="1"/>
        <end position="28"/>
    </location>
</feature>